<dbReference type="WBParaSite" id="PSAMB.scaffold16762size1265.g37029.t1">
    <property type="protein sequence ID" value="PSAMB.scaffold16762size1265.g37029.t1"/>
    <property type="gene ID" value="PSAMB.scaffold16762size1265.g37029"/>
</dbReference>
<feature type="region of interest" description="Disordered" evidence="1">
    <location>
        <begin position="93"/>
        <end position="139"/>
    </location>
</feature>
<reference evidence="3" key="1">
    <citation type="submission" date="2022-11" db="UniProtKB">
        <authorList>
            <consortium name="WormBaseParasite"/>
        </authorList>
    </citation>
    <scope>IDENTIFICATION</scope>
</reference>
<organism evidence="2 3">
    <name type="scientific">Plectus sambesii</name>
    <dbReference type="NCBI Taxonomy" id="2011161"/>
    <lineage>
        <taxon>Eukaryota</taxon>
        <taxon>Metazoa</taxon>
        <taxon>Ecdysozoa</taxon>
        <taxon>Nematoda</taxon>
        <taxon>Chromadorea</taxon>
        <taxon>Plectida</taxon>
        <taxon>Plectina</taxon>
        <taxon>Plectoidea</taxon>
        <taxon>Plectidae</taxon>
        <taxon>Plectus</taxon>
    </lineage>
</organism>
<feature type="compositionally biased region" description="Pro residues" evidence="1">
    <location>
        <begin position="12"/>
        <end position="30"/>
    </location>
</feature>
<proteinExistence type="predicted"/>
<evidence type="ECO:0000313" key="3">
    <source>
        <dbReference type="WBParaSite" id="PSAMB.scaffold16762size1265.g37029.t1"/>
    </source>
</evidence>
<accession>A0A914V8I3</accession>
<keyword evidence="2" id="KW-1185">Reference proteome</keyword>
<evidence type="ECO:0000313" key="2">
    <source>
        <dbReference type="Proteomes" id="UP000887566"/>
    </source>
</evidence>
<feature type="region of interest" description="Disordered" evidence="1">
    <location>
        <begin position="1"/>
        <end position="35"/>
    </location>
</feature>
<sequence length="159" mass="16687">NGPFGVPIASTPVPPPPTINPNTPVPPSGTPTPQYHACIQQAASPPPGVPPFPPPVMAGMPFVGHQVVGVDLDPQHVCAGVYDPSYHPAYVQIRGTHWSPPPGTNARSGKPQLSQDGGYEEPDASQNSQSGASCVEDEETEKIKDMLNRIQSPQVLETG</sequence>
<name>A0A914V8I3_9BILA</name>
<evidence type="ECO:0000256" key="1">
    <source>
        <dbReference type="SAM" id="MobiDB-lite"/>
    </source>
</evidence>
<dbReference type="AlphaFoldDB" id="A0A914V8I3"/>
<feature type="compositionally biased region" description="Low complexity" evidence="1">
    <location>
        <begin position="1"/>
        <end position="11"/>
    </location>
</feature>
<dbReference type="Proteomes" id="UP000887566">
    <property type="component" value="Unplaced"/>
</dbReference>
<protein>
    <submittedName>
        <fullName evidence="3">Uncharacterized protein</fullName>
    </submittedName>
</protein>
<feature type="compositionally biased region" description="Polar residues" evidence="1">
    <location>
        <begin position="105"/>
        <end position="115"/>
    </location>
</feature>